<dbReference type="KEGG" id="rru:Rru_A2856"/>
<dbReference type="Pfam" id="PF07309">
    <property type="entry name" value="FlaF"/>
    <property type="match status" value="1"/>
</dbReference>
<reference evidence="1 2" key="1">
    <citation type="journal article" date="2011" name="Stand. Genomic Sci.">
        <title>Complete genome sequence of Rhodospirillum rubrum type strain (S1).</title>
        <authorList>
            <person name="Munk A.C."/>
            <person name="Copeland A."/>
            <person name="Lucas S."/>
            <person name="Lapidus A."/>
            <person name="Del Rio T.G."/>
            <person name="Barry K."/>
            <person name="Detter J.C."/>
            <person name="Hammon N."/>
            <person name="Israni S."/>
            <person name="Pitluck S."/>
            <person name="Brettin T."/>
            <person name="Bruce D."/>
            <person name="Han C."/>
            <person name="Tapia R."/>
            <person name="Gilna P."/>
            <person name="Schmutz J."/>
            <person name="Larimer F."/>
            <person name="Land M."/>
            <person name="Kyrpides N.C."/>
            <person name="Mavromatis K."/>
            <person name="Richardson P."/>
            <person name="Rohde M."/>
            <person name="Goker M."/>
            <person name="Klenk H.P."/>
            <person name="Zhang Y."/>
            <person name="Roberts G.P."/>
            <person name="Reslewic S."/>
            <person name="Schwartz D.C."/>
        </authorList>
    </citation>
    <scope>NUCLEOTIDE SEQUENCE [LARGE SCALE GENOMIC DNA]</scope>
    <source>
        <strain evidence="2">ATCC 11170 / ATH 1.1.1 / DSM 467 / LMG 4362 / NCIMB 8255 / S1</strain>
    </source>
</reference>
<dbReference type="EnsemblBacteria" id="ABC23653">
    <property type="protein sequence ID" value="ABC23653"/>
    <property type="gene ID" value="Rru_A2856"/>
</dbReference>
<evidence type="ECO:0000313" key="1">
    <source>
        <dbReference type="EMBL" id="ABC23653.1"/>
    </source>
</evidence>
<keyword evidence="1" id="KW-0966">Cell projection</keyword>
<evidence type="ECO:0000313" key="2">
    <source>
        <dbReference type="Proteomes" id="UP000001929"/>
    </source>
</evidence>
<dbReference type="EMBL" id="CP000230">
    <property type="protein sequence ID" value="ABC23653.1"/>
    <property type="molecule type" value="Genomic_DNA"/>
</dbReference>
<keyword evidence="2" id="KW-1185">Reference proteome</keyword>
<dbReference type="Proteomes" id="UP000001929">
    <property type="component" value="Chromosome"/>
</dbReference>
<proteinExistence type="predicted"/>
<accession>Q2RQE2</accession>
<organism evidence="1 2">
    <name type="scientific">Rhodospirillum rubrum (strain ATCC 11170 / ATH 1.1.1 / DSM 467 / LMG 4362 / NCIMB 8255 / S1)</name>
    <dbReference type="NCBI Taxonomy" id="269796"/>
    <lineage>
        <taxon>Bacteria</taxon>
        <taxon>Pseudomonadati</taxon>
        <taxon>Pseudomonadota</taxon>
        <taxon>Alphaproteobacteria</taxon>
        <taxon>Rhodospirillales</taxon>
        <taxon>Rhodospirillaceae</taxon>
        <taxon>Rhodospirillum</taxon>
    </lineage>
</organism>
<keyword evidence="1" id="KW-0969">Cilium</keyword>
<dbReference type="eggNOG" id="COG5442">
    <property type="taxonomic scope" value="Bacteria"/>
</dbReference>
<dbReference type="InterPro" id="IPR010845">
    <property type="entry name" value="FlaF"/>
</dbReference>
<dbReference type="PATRIC" id="fig|269796.9.peg.2963"/>
<name>Q2RQE2_RHORT</name>
<dbReference type="HOGENOM" id="CLU_141460_2_0_5"/>
<dbReference type="AlphaFoldDB" id="Q2RQE2"/>
<protein>
    <submittedName>
        <fullName evidence="1">Flagellar protein FlaF</fullName>
    </submittedName>
</protein>
<dbReference type="PhylomeDB" id="Q2RQE2"/>
<keyword evidence="1" id="KW-0282">Flagellum</keyword>
<sequence length="104" mass="11337">MAFTKAAVMLEEARTKPNDKTAFSQALRFNHLLWTIIQADITEPANTLPPELKANIMSLSLFVDRQTTASLRSGEVGELEILISINRNLAAGLRAAPEQQSTAG</sequence>
<dbReference type="STRING" id="269796.Rru_A2856"/>
<dbReference type="GO" id="GO:0044781">
    <property type="term" value="P:bacterial-type flagellum organization"/>
    <property type="evidence" value="ECO:0007669"/>
    <property type="project" value="InterPro"/>
</dbReference>
<gene>
    <name evidence="1" type="ordered locus">Rru_A2856</name>
</gene>